<keyword evidence="2 5" id="KW-0689">Ribosomal protein</keyword>
<evidence type="ECO:0000256" key="4">
    <source>
        <dbReference type="ARBA" id="ARBA00035178"/>
    </source>
</evidence>
<evidence type="ECO:0000256" key="1">
    <source>
        <dbReference type="ARBA" id="ARBA00008560"/>
    </source>
</evidence>
<gene>
    <name evidence="5" type="primary">rpmF</name>
    <name evidence="7" type="ORF">GCM10023216_23390</name>
</gene>
<sequence>MAVPKRKMSRSRTRSRRAQWKASPPALVPVDAGGRVVPVPPRLARAVREGRIDVP</sequence>
<name>A0ABP8YJM0_9MICO</name>
<proteinExistence type="inferred from homology"/>
<protein>
    <recommendedName>
        <fullName evidence="4 5">Large ribosomal subunit protein bL32</fullName>
    </recommendedName>
</protein>
<evidence type="ECO:0000256" key="3">
    <source>
        <dbReference type="ARBA" id="ARBA00023274"/>
    </source>
</evidence>
<dbReference type="EMBL" id="BAABID010000009">
    <property type="protein sequence ID" value="GAA4730830.1"/>
    <property type="molecule type" value="Genomic_DNA"/>
</dbReference>
<keyword evidence="3 5" id="KW-0687">Ribonucleoprotein</keyword>
<dbReference type="InterPro" id="IPR002677">
    <property type="entry name" value="Ribosomal_bL32"/>
</dbReference>
<reference evidence="8" key="1">
    <citation type="journal article" date="2019" name="Int. J. Syst. Evol. Microbiol.">
        <title>The Global Catalogue of Microorganisms (GCM) 10K type strain sequencing project: providing services to taxonomists for standard genome sequencing and annotation.</title>
        <authorList>
            <consortium name="The Broad Institute Genomics Platform"/>
            <consortium name="The Broad Institute Genome Sequencing Center for Infectious Disease"/>
            <person name="Wu L."/>
            <person name="Ma J."/>
        </authorList>
    </citation>
    <scope>NUCLEOTIDE SEQUENCE [LARGE SCALE GENOMIC DNA]</scope>
    <source>
        <strain evidence="8">JCM 18063</strain>
    </source>
</reference>
<accession>A0ABP8YJM0</accession>
<dbReference type="RefSeq" id="WP_172150678.1">
    <property type="nucleotide sequence ID" value="NZ_BAABID010000009.1"/>
</dbReference>
<keyword evidence="8" id="KW-1185">Reference proteome</keyword>
<dbReference type="HAMAP" id="MF_00340">
    <property type="entry name" value="Ribosomal_bL32"/>
    <property type="match status" value="1"/>
</dbReference>
<feature type="compositionally biased region" description="Basic residues" evidence="6">
    <location>
        <begin position="1"/>
        <end position="19"/>
    </location>
</feature>
<evidence type="ECO:0000256" key="5">
    <source>
        <dbReference type="HAMAP-Rule" id="MF_00340"/>
    </source>
</evidence>
<evidence type="ECO:0000256" key="6">
    <source>
        <dbReference type="SAM" id="MobiDB-lite"/>
    </source>
</evidence>
<dbReference type="InterPro" id="IPR011332">
    <property type="entry name" value="Ribosomal_zn-bd"/>
</dbReference>
<evidence type="ECO:0000313" key="7">
    <source>
        <dbReference type="EMBL" id="GAA4730830.1"/>
    </source>
</evidence>
<organism evidence="7 8">
    <name type="scientific">Isoptericola chiayiensis</name>
    <dbReference type="NCBI Taxonomy" id="579446"/>
    <lineage>
        <taxon>Bacteria</taxon>
        <taxon>Bacillati</taxon>
        <taxon>Actinomycetota</taxon>
        <taxon>Actinomycetes</taxon>
        <taxon>Micrococcales</taxon>
        <taxon>Promicromonosporaceae</taxon>
        <taxon>Isoptericola</taxon>
    </lineage>
</organism>
<dbReference type="NCBIfam" id="TIGR01031">
    <property type="entry name" value="rpmF_bact"/>
    <property type="match status" value="1"/>
</dbReference>
<dbReference type="Proteomes" id="UP001500956">
    <property type="component" value="Unassembled WGS sequence"/>
</dbReference>
<evidence type="ECO:0000313" key="8">
    <source>
        <dbReference type="Proteomes" id="UP001500956"/>
    </source>
</evidence>
<comment type="similarity">
    <text evidence="1 5">Belongs to the bacterial ribosomal protein bL32 family.</text>
</comment>
<comment type="caution">
    <text evidence="7">The sequence shown here is derived from an EMBL/GenBank/DDBJ whole genome shotgun (WGS) entry which is preliminary data.</text>
</comment>
<feature type="region of interest" description="Disordered" evidence="6">
    <location>
        <begin position="1"/>
        <end position="26"/>
    </location>
</feature>
<dbReference type="Pfam" id="PF01783">
    <property type="entry name" value="Ribosomal_L32p"/>
    <property type="match status" value="1"/>
</dbReference>
<evidence type="ECO:0000256" key="2">
    <source>
        <dbReference type="ARBA" id="ARBA00022980"/>
    </source>
</evidence>
<dbReference type="SUPFAM" id="SSF57829">
    <property type="entry name" value="Zn-binding ribosomal proteins"/>
    <property type="match status" value="1"/>
</dbReference>